<feature type="transmembrane region" description="Helical" evidence="1">
    <location>
        <begin position="36"/>
        <end position="54"/>
    </location>
</feature>
<dbReference type="EMBL" id="NIOJ01000016">
    <property type="protein sequence ID" value="PNT99733.1"/>
    <property type="molecule type" value="Genomic_DNA"/>
</dbReference>
<keyword evidence="3" id="KW-1185">Reference proteome</keyword>
<dbReference type="RefSeq" id="WP_103081165.1">
    <property type="nucleotide sequence ID" value="NZ_CP021850.1"/>
</dbReference>
<gene>
    <name evidence="2" type="ORF">CDQ84_07755</name>
</gene>
<dbReference type="KEGG" id="cthd:CDO33_08600"/>
<feature type="transmembrane region" description="Helical" evidence="1">
    <location>
        <begin position="158"/>
        <end position="177"/>
    </location>
</feature>
<protein>
    <recommendedName>
        <fullName evidence="4">DUF1361 domain-containing protein</fullName>
    </recommendedName>
</protein>
<evidence type="ECO:0000313" key="3">
    <source>
        <dbReference type="Proteomes" id="UP000236151"/>
    </source>
</evidence>
<feature type="transmembrane region" description="Helical" evidence="1">
    <location>
        <begin position="116"/>
        <end position="137"/>
    </location>
</feature>
<dbReference type="InterPro" id="IPR009793">
    <property type="entry name" value="DUF1361"/>
</dbReference>
<evidence type="ECO:0000256" key="1">
    <source>
        <dbReference type="SAM" id="Phobius"/>
    </source>
</evidence>
<organism evidence="2 3">
    <name type="scientific">Clostridium thermosuccinogenes</name>
    <dbReference type="NCBI Taxonomy" id="84032"/>
    <lineage>
        <taxon>Bacteria</taxon>
        <taxon>Bacillati</taxon>
        <taxon>Bacillota</taxon>
        <taxon>Clostridia</taxon>
        <taxon>Eubacteriales</taxon>
        <taxon>Clostridiaceae</taxon>
        <taxon>Clostridium</taxon>
    </lineage>
</organism>
<evidence type="ECO:0000313" key="2">
    <source>
        <dbReference type="EMBL" id="PNT99733.1"/>
    </source>
</evidence>
<evidence type="ECO:0008006" key="4">
    <source>
        <dbReference type="Google" id="ProtNLM"/>
    </source>
</evidence>
<keyword evidence="1" id="KW-0812">Transmembrane</keyword>
<accession>A0A2K2FLS3</accession>
<proteinExistence type="predicted"/>
<name>A0A2K2FLS3_9CLOT</name>
<keyword evidence="1" id="KW-1133">Transmembrane helix</keyword>
<sequence length="233" mass="26917">MVKLIERYNGQLSFMIVYWFICLVMFLRTFSFLYIMLAWNVFLAMLPLLFAVKVRYAIERGIFGQTVFWAIFWLLFFPNSVYMITDFIHISNDKLLRIIEADRYSQVGDVMYSTDIAAWAKLLVIGIGFLFAILVGLESLYLIEQGIKNKVSKLFSRLGILMVALLSGVGVYIGRFLRFNSWDVFLKPFHLLDQLCTGVDAFAVQFVAAFAVFIIVCYSLYRAFRSKPTAETI</sequence>
<comment type="caution">
    <text evidence="2">The sequence shown here is derived from an EMBL/GenBank/DDBJ whole genome shotgun (WGS) entry which is preliminary data.</text>
</comment>
<dbReference type="Pfam" id="PF07099">
    <property type="entry name" value="DUF1361"/>
    <property type="match status" value="1"/>
</dbReference>
<feature type="transmembrane region" description="Helical" evidence="1">
    <location>
        <begin position="66"/>
        <end position="85"/>
    </location>
</feature>
<reference evidence="2 3" key="1">
    <citation type="submission" date="2017-06" db="EMBL/GenBank/DDBJ databases">
        <title>Investigating the central metabolism of Clostridium thermosuccinogenes.</title>
        <authorList>
            <person name="Koendjbiharie J.G."/>
            <person name="van Kranenburg R."/>
        </authorList>
    </citation>
    <scope>NUCLEOTIDE SEQUENCE [LARGE SCALE GENOMIC DNA]</scope>
    <source>
        <strain evidence="2 3">DSM 5806</strain>
    </source>
</reference>
<keyword evidence="1" id="KW-0472">Membrane</keyword>
<dbReference type="AlphaFoldDB" id="A0A2K2FLS3"/>
<feature type="transmembrane region" description="Helical" evidence="1">
    <location>
        <begin position="12"/>
        <end position="30"/>
    </location>
</feature>
<dbReference type="OrthoDB" id="4540541at2"/>
<feature type="transmembrane region" description="Helical" evidence="1">
    <location>
        <begin position="197"/>
        <end position="221"/>
    </location>
</feature>
<dbReference type="Proteomes" id="UP000236151">
    <property type="component" value="Unassembled WGS sequence"/>
</dbReference>